<evidence type="ECO:0000313" key="4">
    <source>
        <dbReference type="Proteomes" id="UP000294980"/>
    </source>
</evidence>
<evidence type="ECO:0000259" key="2">
    <source>
        <dbReference type="Pfam" id="PF08334"/>
    </source>
</evidence>
<dbReference type="AlphaFoldDB" id="A0A4V2SC81"/>
<evidence type="ECO:0000256" key="1">
    <source>
        <dbReference type="SAM" id="SignalP"/>
    </source>
</evidence>
<feature type="domain" description="Type II secretion system protein GspG C-terminal" evidence="2">
    <location>
        <begin position="109"/>
        <end position="202"/>
    </location>
</feature>
<name>A0A4V2SC81_9GAMM</name>
<gene>
    <name evidence="3" type="ORF">EV688_101186</name>
</gene>
<dbReference type="Gene3D" id="3.30.700.10">
    <property type="entry name" value="Glycoprotein, Type 4 Pilin"/>
    <property type="match status" value="1"/>
</dbReference>
<dbReference type="SUPFAM" id="SSF54523">
    <property type="entry name" value="Pili subunits"/>
    <property type="match status" value="1"/>
</dbReference>
<feature type="chain" id="PRO_5020283611" evidence="1">
    <location>
        <begin position="24"/>
        <end position="219"/>
    </location>
</feature>
<dbReference type="Pfam" id="PF08334">
    <property type="entry name" value="T2SSG"/>
    <property type="match status" value="1"/>
</dbReference>
<feature type="signal peptide" evidence="1">
    <location>
        <begin position="1"/>
        <end position="23"/>
    </location>
</feature>
<keyword evidence="4" id="KW-1185">Reference proteome</keyword>
<evidence type="ECO:0000313" key="3">
    <source>
        <dbReference type="EMBL" id="TCO78370.1"/>
    </source>
</evidence>
<dbReference type="RefSeq" id="WP_162883853.1">
    <property type="nucleotide sequence ID" value="NZ_QQSW01000006.1"/>
</dbReference>
<dbReference type="EMBL" id="SLWX01000001">
    <property type="protein sequence ID" value="TCO78370.1"/>
    <property type="molecule type" value="Genomic_DNA"/>
</dbReference>
<comment type="caution">
    <text evidence="3">The sequence shown here is derived from an EMBL/GenBank/DDBJ whole genome shotgun (WGS) entry which is preliminary data.</text>
</comment>
<dbReference type="Proteomes" id="UP000294980">
    <property type="component" value="Unassembled WGS sequence"/>
</dbReference>
<accession>A0A4V2SC81</accession>
<dbReference type="InterPro" id="IPR045584">
    <property type="entry name" value="Pilin-like"/>
</dbReference>
<protein>
    <submittedName>
        <fullName evidence="3">Type II secretion system (T2SS) protein G</fullName>
    </submittedName>
</protein>
<organism evidence="3 4">
    <name type="scientific">Chromatocurvus halotolerans</name>
    <dbReference type="NCBI Taxonomy" id="1132028"/>
    <lineage>
        <taxon>Bacteria</taxon>
        <taxon>Pseudomonadati</taxon>
        <taxon>Pseudomonadota</taxon>
        <taxon>Gammaproteobacteria</taxon>
        <taxon>Cellvibrionales</taxon>
        <taxon>Halieaceae</taxon>
        <taxon>Chromatocurvus</taxon>
    </lineage>
</organism>
<dbReference type="InterPro" id="IPR013545">
    <property type="entry name" value="T2SS_protein-GspG_C"/>
</dbReference>
<sequence>MRLLTRLFALAFLGGCSNLQQQAQDSLLSTLPDKRGVTYDNVRTYPGGVVCGDYTASSVMGYTQRTRPFIYHDGRVFNQPGKDEVAIYCTKAPVKALHERLGIGPMTAENATLQQIYRDMSALHDALEAHINARGDLPADAAGLNALTPPEGDYLDNIPLDPWGRPYHYERSLGGRVRATYELYTLGADNQPGGSGPDADIRREHLGFLKRVASMQKPD</sequence>
<reference evidence="3 4" key="1">
    <citation type="submission" date="2019-03" db="EMBL/GenBank/DDBJ databases">
        <title>Genomic Encyclopedia of Type Strains, Phase IV (KMG-IV): sequencing the most valuable type-strain genomes for metagenomic binning, comparative biology and taxonomic classification.</title>
        <authorList>
            <person name="Goeker M."/>
        </authorList>
    </citation>
    <scope>NUCLEOTIDE SEQUENCE [LARGE SCALE GENOMIC DNA]</scope>
    <source>
        <strain evidence="3 4">DSM 23344</strain>
    </source>
</reference>
<keyword evidence="1" id="KW-0732">Signal</keyword>
<proteinExistence type="predicted"/>